<dbReference type="PANTHER" id="PTHR16509">
    <property type="match status" value="1"/>
</dbReference>
<gene>
    <name evidence="2" type="ORF">IZO911_LOCUS38207</name>
    <name evidence="3" type="ORF">KXQ929_LOCUS6542</name>
</gene>
<name>A0A815J8R5_9BILA</name>
<sequence>MSNIAIIEDESSTSPPTRSTLADSDINGILYNSNDDIKPIVSFGLIADIQYADNEDRYNFTKTQLRRYRNSIKLVDEACKYWLNKKYPISFILQLGDIIDGISVTNKASVNDLNTVLQVFKTNFQSLPIYHIWGNHELYNFSRQELLNGSLCSFDTKINSPGHYGIIEVCPNLRIIALDTYEFSALGVEKDSEVYIQAMELLCKHNQNEDSNDPTGLRGHQRRFVQFNGGIPPKQFNWLKEQLTDAKNQNIKVIITGHIPIHPSACDALDLLWNYKELLDLLWTFEGTVLAYIAGHDHDGGYFRDRKNIHHLTLHAIVECEPNTNSFATVHVYKNSILIVGVGRIGTYQIDCQL</sequence>
<protein>
    <recommendedName>
        <fullName evidence="1">Calcineurin-like phosphoesterase domain-containing protein</fullName>
    </recommendedName>
</protein>
<feature type="domain" description="Calcineurin-like phosphoesterase" evidence="1">
    <location>
        <begin position="43"/>
        <end position="299"/>
    </location>
</feature>
<comment type="caution">
    <text evidence="2">The sequence shown here is derived from an EMBL/GenBank/DDBJ whole genome shotgun (WGS) entry which is preliminary data.</text>
</comment>
<dbReference type="Proteomes" id="UP000663860">
    <property type="component" value="Unassembled WGS sequence"/>
</dbReference>
<dbReference type="GO" id="GO:0008663">
    <property type="term" value="F:2',3'-cyclic-nucleotide 2'-phosphodiesterase activity"/>
    <property type="evidence" value="ECO:0007669"/>
    <property type="project" value="TreeGrafter"/>
</dbReference>
<evidence type="ECO:0000313" key="4">
    <source>
        <dbReference type="Proteomes" id="UP000663860"/>
    </source>
</evidence>
<dbReference type="Gene3D" id="3.60.21.10">
    <property type="match status" value="1"/>
</dbReference>
<dbReference type="AlphaFoldDB" id="A0A815J8R5"/>
<dbReference type="GO" id="GO:0047631">
    <property type="term" value="F:ADP-ribose diphosphatase activity"/>
    <property type="evidence" value="ECO:0007669"/>
    <property type="project" value="TreeGrafter"/>
</dbReference>
<reference evidence="2" key="1">
    <citation type="submission" date="2021-02" db="EMBL/GenBank/DDBJ databases">
        <authorList>
            <person name="Nowell W R."/>
        </authorList>
    </citation>
    <scope>NUCLEOTIDE SEQUENCE</scope>
</reference>
<dbReference type="GO" id="GO:0047734">
    <property type="term" value="F:CDP-glycerol diphosphatase activity"/>
    <property type="evidence" value="ECO:0007669"/>
    <property type="project" value="TreeGrafter"/>
</dbReference>
<organism evidence="2 4">
    <name type="scientific">Adineta steineri</name>
    <dbReference type="NCBI Taxonomy" id="433720"/>
    <lineage>
        <taxon>Eukaryota</taxon>
        <taxon>Metazoa</taxon>
        <taxon>Spiralia</taxon>
        <taxon>Gnathifera</taxon>
        <taxon>Rotifera</taxon>
        <taxon>Eurotatoria</taxon>
        <taxon>Bdelloidea</taxon>
        <taxon>Adinetida</taxon>
        <taxon>Adinetidae</taxon>
        <taxon>Adineta</taxon>
    </lineage>
</organism>
<accession>A0A815J8R5</accession>
<proteinExistence type="predicted"/>
<dbReference type="PANTHER" id="PTHR16509:SF1">
    <property type="entry name" value="MANGANESE-DEPENDENT ADP-RIBOSE_CDP-ALCOHOL DIPHOSPHATASE"/>
    <property type="match status" value="1"/>
</dbReference>
<dbReference type="SUPFAM" id="SSF56300">
    <property type="entry name" value="Metallo-dependent phosphatases"/>
    <property type="match status" value="1"/>
</dbReference>
<dbReference type="GO" id="GO:0030145">
    <property type="term" value="F:manganese ion binding"/>
    <property type="evidence" value="ECO:0007669"/>
    <property type="project" value="TreeGrafter"/>
</dbReference>
<evidence type="ECO:0000313" key="3">
    <source>
        <dbReference type="EMBL" id="CAF3628640.1"/>
    </source>
</evidence>
<dbReference type="Proteomes" id="UP000663868">
    <property type="component" value="Unassembled WGS sequence"/>
</dbReference>
<evidence type="ECO:0000313" key="2">
    <source>
        <dbReference type="EMBL" id="CAF1377346.1"/>
    </source>
</evidence>
<dbReference type="InterPro" id="IPR004843">
    <property type="entry name" value="Calcineurin-like_PHP"/>
</dbReference>
<dbReference type="Pfam" id="PF00149">
    <property type="entry name" value="Metallophos"/>
    <property type="match status" value="1"/>
</dbReference>
<evidence type="ECO:0000259" key="1">
    <source>
        <dbReference type="Pfam" id="PF00149"/>
    </source>
</evidence>
<dbReference type="InterPro" id="IPR029052">
    <property type="entry name" value="Metallo-depent_PP-like"/>
</dbReference>
<dbReference type="EMBL" id="CAJOBB010000255">
    <property type="protein sequence ID" value="CAF3628640.1"/>
    <property type="molecule type" value="Genomic_DNA"/>
</dbReference>
<dbReference type="EMBL" id="CAJNOE010001033">
    <property type="protein sequence ID" value="CAF1377346.1"/>
    <property type="molecule type" value="Genomic_DNA"/>
</dbReference>